<comment type="caution">
    <text evidence="2">The sequence shown here is derived from an EMBL/GenBank/DDBJ whole genome shotgun (WGS) entry which is preliminary data.</text>
</comment>
<gene>
    <name evidence="2" type="ORF">Tci_486709</name>
</gene>
<feature type="region of interest" description="Disordered" evidence="1">
    <location>
        <begin position="330"/>
        <end position="356"/>
    </location>
</feature>
<dbReference type="EMBL" id="BKCJ010245829">
    <property type="protein sequence ID" value="GEZ14736.1"/>
    <property type="molecule type" value="Genomic_DNA"/>
</dbReference>
<organism evidence="2">
    <name type="scientific">Tanacetum cinerariifolium</name>
    <name type="common">Dalmatian daisy</name>
    <name type="synonym">Chrysanthemum cinerariifolium</name>
    <dbReference type="NCBI Taxonomy" id="118510"/>
    <lineage>
        <taxon>Eukaryota</taxon>
        <taxon>Viridiplantae</taxon>
        <taxon>Streptophyta</taxon>
        <taxon>Embryophyta</taxon>
        <taxon>Tracheophyta</taxon>
        <taxon>Spermatophyta</taxon>
        <taxon>Magnoliopsida</taxon>
        <taxon>eudicotyledons</taxon>
        <taxon>Gunneridae</taxon>
        <taxon>Pentapetalae</taxon>
        <taxon>asterids</taxon>
        <taxon>campanulids</taxon>
        <taxon>Asterales</taxon>
        <taxon>Asteraceae</taxon>
        <taxon>Asteroideae</taxon>
        <taxon>Anthemideae</taxon>
        <taxon>Anthemidinae</taxon>
        <taxon>Tanacetum</taxon>
    </lineage>
</organism>
<proteinExistence type="predicted"/>
<evidence type="ECO:0008006" key="3">
    <source>
        <dbReference type="Google" id="ProtNLM"/>
    </source>
</evidence>
<reference evidence="2" key="1">
    <citation type="journal article" date="2019" name="Sci. Rep.">
        <title>Draft genome of Tanacetum cinerariifolium, the natural source of mosquito coil.</title>
        <authorList>
            <person name="Yamashiro T."/>
            <person name="Shiraishi A."/>
            <person name="Satake H."/>
            <person name="Nakayama K."/>
        </authorList>
    </citation>
    <scope>NUCLEOTIDE SEQUENCE</scope>
</reference>
<sequence length="356" mass="39402">MKYQLVTASNPSKPGAGFQEQFDAEKAEEENVQQYVLFPLCSAKTKKNDDKNKRETKGKSPVELARVWVAAGPSNTAISPTHGKSSYVDTSQYPDDPNIPALEEITYSDDEEDVGAEADFSNMETTITFSLIPTTRVQKDHPVTQIIGNLSLANQKRSMTRVVKDQSGLTQINNEDFQTCMFACFLSQEEPRRVHQALKDLSWIEVMQDELLQFKMQKVWVLVDFLNGKRAIGHTQEKGIDYEEVFAPVAMIEVIRLIYWQCKKQTVVATLSTKAEYAAAKFLIHTILQCMSAKRTSWNEFSSSMASAVICLSIGAAGVGVNVDNEGADAANVKPSIPSPTPTTQPPPPSQELPST</sequence>
<accession>A0A699I7D4</accession>
<evidence type="ECO:0000256" key="1">
    <source>
        <dbReference type="SAM" id="MobiDB-lite"/>
    </source>
</evidence>
<name>A0A699I7D4_TANCI</name>
<evidence type="ECO:0000313" key="2">
    <source>
        <dbReference type="EMBL" id="GEZ14736.1"/>
    </source>
</evidence>
<dbReference type="AlphaFoldDB" id="A0A699I7D4"/>
<protein>
    <recommendedName>
        <fullName evidence="3">Reverse transcriptase Ty1/copia-type domain-containing protein</fullName>
    </recommendedName>
</protein>
<feature type="compositionally biased region" description="Pro residues" evidence="1">
    <location>
        <begin position="337"/>
        <end position="356"/>
    </location>
</feature>